<dbReference type="Gramene" id="mRNA:HanXRQr2_Chr02g0053571">
    <property type="protein sequence ID" value="CDS:HanXRQr2_Chr02g0053571.1"/>
    <property type="gene ID" value="HanXRQr2_Chr02g0053571"/>
</dbReference>
<reference evidence="1" key="2">
    <citation type="submission" date="2020-06" db="EMBL/GenBank/DDBJ databases">
        <title>Helianthus annuus Genome sequencing and assembly Release 2.</title>
        <authorList>
            <person name="Gouzy J."/>
            <person name="Langlade N."/>
            <person name="Munos S."/>
        </authorList>
    </citation>
    <scope>NUCLEOTIDE SEQUENCE</scope>
    <source>
        <tissue evidence="1">Leaves</tissue>
    </source>
</reference>
<dbReference type="AlphaFoldDB" id="A0A9K3NYS3"/>
<evidence type="ECO:0000313" key="1">
    <source>
        <dbReference type="EMBL" id="KAF5817489.1"/>
    </source>
</evidence>
<name>A0A9K3NYS3_HELAN</name>
<evidence type="ECO:0000313" key="2">
    <source>
        <dbReference type="Proteomes" id="UP000215914"/>
    </source>
</evidence>
<reference evidence="1" key="1">
    <citation type="journal article" date="2017" name="Nature">
        <title>The sunflower genome provides insights into oil metabolism, flowering and Asterid evolution.</title>
        <authorList>
            <person name="Badouin H."/>
            <person name="Gouzy J."/>
            <person name="Grassa C.J."/>
            <person name="Murat F."/>
            <person name="Staton S.E."/>
            <person name="Cottret L."/>
            <person name="Lelandais-Briere C."/>
            <person name="Owens G.L."/>
            <person name="Carrere S."/>
            <person name="Mayjonade B."/>
            <person name="Legrand L."/>
            <person name="Gill N."/>
            <person name="Kane N.C."/>
            <person name="Bowers J.E."/>
            <person name="Hubner S."/>
            <person name="Bellec A."/>
            <person name="Berard A."/>
            <person name="Berges H."/>
            <person name="Blanchet N."/>
            <person name="Boniface M.C."/>
            <person name="Brunel D."/>
            <person name="Catrice O."/>
            <person name="Chaidir N."/>
            <person name="Claudel C."/>
            <person name="Donnadieu C."/>
            <person name="Faraut T."/>
            <person name="Fievet G."/>
            <person name="Helmstetter N."/>
            <person name="King M."/>
            <person name="Knapp S.J."/>
            <person name="Lai Z."/>
            <person name="Le Paslier M.C."/>
            <person name="Lippi Y."/>
            <person name="Lorenzon L."/>
            <person name="Mandel J.R."/>
            <person name="Marage G."/>
            <person name="Marchand G."/>
            <person name="Marquand E."/>
            <person name="Bret-Mestries E."/>
            <person name="Morien E."/>
            <person name="Nambeesan S."/>
            <person name="Nguyen T."/>
            <person name="Pegot-Espagnet P."/>
            <person name="Pouilly N."/>
            <person name="Raftis F."/>
            <person name="Sallet E."/>
            <person name="Schiex T."/>
            <person name="Thomas J."/>
            <person name="Vandecasteele C."/>
            <person name="Vares D."/>
            <person name="Vear F."/>
            <person name="Vautrin S."/>
            <person name="Crespi M."/>
            <person name="Mangin B."/>
            <person name="Burke J.M."/>
            <person name="Salse J."/>
            <person name="Munos S."/>
            <person name="Vincourt P."/>
            <person name="Rieseberg L.H."/>
            <person name="Langlade N.B."/>
        </authorList>
    </citation>
    <scope>NUCLEOTIDE SEQUENCE</scope>
    <source>
        <tissue evidence="1">Leaves</tissue>
    </source>
</reference>
<dbReference type="EMBL" id="MNCJ02000317">
    <property type="protein sequence ID" value="KAF5817489.1"/>
    <property type="molecule type" value="Genomic_DNA"/>
</dbReference>
<organism evidence="1 2">
    <name type="scientific">Helianthus annuus</name>
    <name type="common">Common sunflower</name>
    <dbReference type="NCBI Taxonomy" id="4232"/>
    <lineage>
        <taxon>Eukaryota</taxon>
        <taxon>Viridiplantae</taxon>
        <taxon>Streptophyta</taxon>
        <taxon>Embryophyta</taxon>
        <taxon>Tracheophyta</taxon>
        <taxon>Spermatophyta</taxon>
        <taxon>Magnoliopsida</taxon>
        <taxon>eudicotyledons</taxon>
        <taxon>Gunneridae</taxon>
        <taxon>Pentapetalae</taxon>
        <taxon>asterids</taxon>
        <taxon>campanulids</taxon>
        <taxon>Asterales</taxon>
        <taxon>Asteraceae</taxon>
        <taxon>Asteroideae</taxon>
        <taxon>Heliantheae alliance</taxon>
        <taxon>Heliantheae</taxon>
        <taxon>Helianthus</taxon>
    </lineage>
</organism>
<keyword evidence="2" id="KW-1185">Reference proteome</keyword>
<sequence>MRGEDELRPGQLYFQLPKSWLKRWLMAEDMASLAAKASKVLMVNSGKVRCACRVKRVDPLVFCD</sequence>
<comment type="caution">
    <text evidence="1">The sequence shown here is derived from an EMBL/GenBank/DDBJ whole genome shotgun (WGS) entry which is preliminary data.</text>
</comment>
<proteinExistence type="predicted"/>
<protein>
    <submittedName>
        <fullName evidence="1">Uncharacterized protein</fullName>
    </submittedName>
</protein>
<accession>A0A9K3NYS3</accession>
<dbReference type="Proteomes" id="UP000215914">
    <property type="component" value="Unassembled WGS sequence"/>
</dbReference>
<gene>
    <name evidence="1" type="ORF">HanXRQr2_Chr02g0053571</name>
</gene>